<evidence type="ECO:0000313" key="2">
    <source>
        <dbReference type="Proteomes" id="UP000612349"/>
    </source>
</evidence>
<sequence length="76" mass="8530">MRLAGMAGKQKRTADPLWVTPFGQAVKDTRRAVWGASVDRRHGRVQWNEERASSIGSIRMPHSLNSPLLLQSRAYA</sequence>
<proteinExistence type="predicted"/>
<protein>
    <submittedName>
        <fullName evidence="1">Uncharacterized protein</fullName>
    </submittedName>
</protein>
<organism evidence="1 2">
    <name type="scientific">Croceicoccus mobilis</name>
    <dbReference type="NCBI Taxonomy" id="1703339"/>
    <lineage>
        <taxon>Bacteria</taxon>
        <taxon>Pseudomonadati</taxon>
        <taxon>Pseudomonadota</taxon>
        <taxon>Alphaproteobacteria</taxon>
        <taxon>Sphingomonadales</taxon>
        <taxon>Erythrobacteraceae</taxon>
        <taxon>Croceicoccus</taxon>
    </lineage>
</organism>
<accession>A0A916YTD3</accession>
<dbReference type="Proteomes" id="UP000612349">
    <property type="component" value="Unassembled WGS sequence"/>
</dbReference>
<name>A0A916YTD3_9SPHN</name>
<gene>
    <name evidence="1" type="ORF">GCM10010990_06980</name>
</gene>
<dbReference type="EMBL" id="BMIP01000001">
    <property type="protein sequence ID" value="GGD60148.1"/>
    <property type="molecule type" value="Genomic_DNA"/>
</dbReference>
<reference evidence="1" key="2">
    <citation type="submission" date="2020-09" db="EMBL/GenBank/DDBJ databases">
        <authorList>
            <person name="Sun Q."/>
            <person name="Zhou Y."/>
        </authorList>
    </citation>
    <scope>NUCLEOTIDE SEQUENCE</scope>
    <source>
        <strain evidence="1">CGMCC 1.15360</strain>
    </source>
</reference>
<evidence type="ECO:0000313" key="1">
    <source>
        <dbReference type="EMBL" id="GGD60148.1"/>
    </source>
</evidence>
<reference evidence="1" key="1">
    <citation type="journal article" date="2014" name="Int. J. Syst. Evol. Microbiol.">
        <title>Complete genome sequence of Corynebacterium casei LMG S-19264T (=DSM 44701T), isolated from a smear-ripened cheese.</title>
        <authorList>
            <consortium name="US DOE Joint Genome Institute (JGI-PGF)"/>
            <person name="Walter F."/>
            <person name="Albersmeier A."/>
            <person name="Kalinowski J."/>
            <person name="Ruckert C."/>
        </authorList>
    </citation>
    <scope>NUCLEOTIDE SEQUENCE</scope>
    <source>
        <strain evidence="1">CGMCC 1.15360</strain>
    </source>
</reference>
<keyword evidence="2" id="KW-1185">Reference proteome</keyword>
<dbReference type="AlphaFoldDB" id="A0A916YTD3"/>
<comment type="caution">
    <text evidence="1">The sequence shown here is derived from an EMBL/GenBank/DDBJ whole genome shotgun (WGS) entry which is preliminary data.</text>
</comment>